<dbReference type="RefSeq" id="WP_217964131.1">
    <property type="nucleotide sequence ID" value="NZ_JAHTBN010000003.1"/>
</dbReference>
<dbReference type="EMBL" id="JBHSBV010000002">
    <property type="protein sequence ID" value="MFC4200631.1"/>
    <property type="molecule type" value="Genomic_DNA"/>
</dbReference>
<sequence>MMIQKSWGTVVCIASGPSLTEADCLAVKAWRDQSSKHGVIVTNTTFRLAAWADVLWAMDKKWWREHHEEVISGFQGELAAPYSFGQDVAALPLRDQQNSGAGAIALAMRFDAKKIILLGYDCSVSYGTHWHGDHSATGNPDAAKCEKWQAHFAGLAAAAEGHGCEIVNCSRHSELIAFRRSSLEAELADGGEACKREN</sequence>
<evidence type="ECO:0000313" key="2">
    <source>
        <dbReference type="Proteomes" id="UP001595848"/>
    </source>
</evidence>
<reference evidence="2" key="1">
    <citation type="journal article" date="2019" name="Int. J. Syst. Evol. Microbiol.">
        <title>The Global Catalogue of Microorganisms (GCM) 10K type strain sequencing project: providing services to taxonomists for standard genome sequencing and annotation.</title>
        <authorList>
            <consortium name="The Broad Institute Genomics Platform"/>
            <consortium name="The Broad Institute Genome Sequencing Center for Infectious Disease"/>
            <person name="Wu L."/>
            <person name="Ma J."/>
        </authorList>
    </citation>
    <scope>NUCLEOTIDE SEQUENCE [LARGE SCALE GENOMIC DNA]</scope>
    <source>
        <strain evidence="2">LMG 24813</strain>
    </source>
</reference>
<evidence type="ECO:0000313" key="1">
    <source>
        <dbReference type="EMBL" id="MFC4200631.1"/>
    </source>
</evidence>
<proteinExistence type="predicted"/>
<protein>
    <submittedName>
        <fullName evidence="1">Uncharacterized protein</fullName>
    </submittedName>
</protein>
<name>A0ABV8NWC9_9BURK</name>
<organism evidence="1 2">
    <name type="scientific">Candidimonas humi</name>
    <dbReference type="NCBI Taxonomy" id="683355"/>
    <lineage>
        <taxon>Bacteria</taxon>
        <taxon>Pseudomonadati</taxon>
        <taxon>Pseudomonadota</taxon>
        <taxon>Betaproteobacteria</taxon>
        <taxon>Burkholderiales</taxon>
        <taxon>Alcaligenaceae</taxon>
        <taxon>Candidimonas</taxon>
    </lineage>
</organism>
<comment type="caution">
    <text evidence="1">The sequence shown here is derived from an EMBL/GenBank/DDBJ whole genome shotgun (WGS) entry which is preliminary data.</text>
</comment>
<dbReference type="Proteomes" id="UP001595848">
    <property type="component" value="Unassembled WGS sequence"/>
</dbReference>
<keyword evidence="2" id="KW-1185">Reference proteome</keyword>
<accession>A0ABV8NWC9</accession>
<gene>
    <name evidence="1" type="ORF">ACFOY1_06680</name>
</gene>